<name>A0AAW8GHC0_9GAMM</name>
<dbReference type="PROSITE" id="PS50968">
    <property type="entry name" value="BIOTINYL_LIPOYL"/>
    <property type="match status" value="2"/>
</dbReference>
<dbReference type="NCBIfam" id="TIGR01350">
    <property type="entry name" value="lipoamide_DH"/>
    <property type="match status" value="1"/>
</dbReference>
<evidence type="ECO:0000259" key="14">
    <source>
        <dbReference type="PROSITE" id="PS50968"/>
    </source>
</evidence>
<keyword evidence="6 12" id="KW-0274">FAD</keyword>
<evidence type="ECO:0000256" key="6">
    <source>
        <dbReference type="ARBA" id="ARBA00022827"/>
    </source>
</evidence>
<dbReference type="InterPro" id="IPR023753">
    <property type="entry name" value="FAD/NAD-binding_dom"/>
</dbReference>
<dbReference type="PANTHER" id="PTHR22912">
    <property type="entry name" value="DISULFIDE OXIDOREDUCTASE"/>
    <property type="match status" value="1"/>
</dbReference>
<comment type="cofactor">
    <cofactor evidence="12">
        <name>FAD</name>
        <dbReference type="ChEBI" id="CHEBI:57692"/>
    </cofactor>
    <text evidence="12">Binds 1 FAD per subunit.</text>
</comment>
<reference evidence="15" key="1">
    <citation type="submission" date="2023-07" db="EMBL/GenBank/DDBJ databases">
        <title>Functional and genomic diversity of the sorghum phyllosphere microbiome.</title>
        <authorList>
            <person name="Shade A."/>
        </authorList>
    </citation>
    <scope>NUCLEOTIDE SEQUENCE</scope>
    <source>
        <strain evidence="15">SORGH_AS_0908</strain>
    </source>
</reference>
<dbReference type="Pfam" id="PF00364">
    <property type="entry name" value="Biotin_lipoyl"/>
    <property type="match status" value="2"/>
</dbReference>
<dbReference type="InterPro" id="IPR006258">
    <property type="entry name" value="Lipoamide_DH"/>
</dbReference>
<feature type="region of interest" description="Disordered" evidence="13">
    <location>
        <begin position="86"/>
        <end position="123"/>
    </location>
</feature>
<comment type="similarity">
    <text evidence="2 12">Belongs to the class-I pyridine nucleotide-disulfide oxidoreductase family.</text>
</comment>
<comment type="catalytic activity">
    <reaction evidence="11 12">
        <text>N(6)-[(R)-dihydrolipoyl]-L-lysyl-[protein] + NAD(+) = N(6)-[(R)-lipoyl]-L-lysyl-[protein] + NADH + H(+)</text>
        <dbReference type="Rhea" id="RHEA:15045"/>
        <dbReference type="Rhea" id="RHEA-COMP:10474"/>
        <dbReference type="Rhea" id="RHEA-COMP:10475"/>
        <dbReference type="ChEBI" id="CHEBI:15378"/>
        <dbReference type="ChEBI" id="CHEBI:57540"/>
        <dbReference type="ChEBI" id="CHEBI:57945"/>
        <dbReference type="ChEBI" id="CHEBI:83099"/>
        <dbReference type="ChEBI" id="CHEBI:83100"/>
        <dbReference type="EC" id="1.8.1.4"/>
    </reaction>
</comment>
<dbReference type="Gene3D" id="2.40.50.100">
    <property type="match status" value="2"/>
</dbReference>
<proteinExistence type="inferred from homology"/>
<sequence>MANTIEVKVPDIGDFSDVPVIEVLVSVGDTVTKEQGLATLESDKATLEVPSSADGVVKEIKIKVGDKVSQGSLVVVLEAAGEAAAAPAPAASQPAAPAKAEAPKAEKVEPKPEAAAPAPAAGPLEVKVPDIGDFSDVPVIEVLVAVGDTVAKEQGLLTLESDKATLEVPSSAAGKVKEIKVKVGDKVNQGDLVVVLEGEAAAAPSQAPRAAPVSASPAKPEGVQAPKAAAGTGRKADIECRIVVLGSGPGGYTAAFRAADLGLDTVLIERYASLGGVCLNVGCIPSKALLHSANVIDEAAHAEECGIEFAAPKIHLDKLRSYKEKVVGTLTKGLAGMAKQRKVRVVQGVGTFVSANEIEIVGSDGKAQLLRFEQCIIAAGSQAVKLPNFPWDDPRVMDSTDALELAEVPKSLLVVGGGIIGLEMATVYSALGSQVTVVEFMDQLMPGADKDLVKPLADRLKKQGVVVHLKTKAAGVKAEKKGITVTFESATEGAKPDLESGTWDRVLVAVGRAPNGKKIGADKAGVQVTDRGFIPVDPQMRTNVPHIFAIGDIVGNPMLAHKATHEGKLAAEVASGEKKEWVARVIPSVAYTNPEIAWVGVTETEAKAKGLKVGVAKFPWAASGRAIGIGRTEGFTKLIFDEETHRIVGGGIVGVHAGDLLAEIGLAIEMGAEAEDIGHTIHAHPTLSESVGMAAEVYDGTITDLYIPKKK</sequence>
<dbReference type="PRINTS" id="PR00368">
    <property type="entry name" value="FADPNR"/>
</dbReference>
<dbReference type="EMBL" id="JAUTBB010000001">
    <property type="protein sequence ID" value="MDQ1120391.1"/>
    <property type="molecule type" value="Genomic_DNA"/>
</dbReference>
<comment type="miscellaneous">
    <text evidence="12">The active site is a redox-active disulfide bond.</text>
</comment>
<dbReference type="InterPro" id="IPR011053">
    <property type="entry name" value="Single_hybrid_motif"/>
</dbReference>
<dbReference type="InterPro" id="IPR003016">
    <property type="entry name" value="2-oxoA_DH_lipoyl-BS"/>
</dbReference>
<evidence type="ECO:0000256" key="2">
    <source>
        <dbReference type="ARBA" id="ARBA00007532"/>
    </source>
</evidence>
<gene>
    <name evidence="15" type="ORF">QE383_002699</name>
</gene>
<keyword evidence="4 12" id="KW-0285">Flavoprotein</keyword>
<feature type="compositionally biased region" description="Low complexity" evidence="13">
    <location>
        <begin position="206"/>
        <end position="220"/>
    </location>
</feature>
<dbReference type="PANTHER" id="PTHR22912:SF160">
    <property type="entry name" value="DIHYDROLIPOYL DEHYDROGENASE"/>
    <property type="match status" value="1"/>
</dbReference>
<evidence type="ECO:0000256" key="9">
    <source>
        <dbReference type="ARBA" id="ARBA00023157"/>
    </source>
</evidence>
<keyword evidence="10 12" id="KW-0676">Redox-active center</keyword>
<dbReference type="FunFam" id="2.40.50.100:FF:000009">
    <property type="entry name" value="Acetyltransferase component of pyruvate dehydrogenase complex"/>
    <property type="match status" value="2"/>
</dbReference>
<feature type="compositionally biased region" description="Basic and acidic residues" evidence="13">
    <location>
        <begin position="101"/>
        <end position="112"/>
    </location>
</feature>
<keyword evidence="5" id="KW-0450">Lipoyl</keyword>
<dbReference type="InterPro" id="IPR036188">
    <property type="entry name" value="FAD/NAD-bd_sf"/>
</dbReference>
<feature type="domain" description="Lipoyl-binding" evidence="14">
    <location>
        <begin position="4"/>
        <end position="78"/>
    </location>
</feature>
<evidence type="ECO:0000256" key="5">
    <source>
        <dbReference type="ARBA" id="ARBA00022823"/>
    </source>
</evidence>
<evidence type="ECO:0000256" key="11">
    <source>
        <dbReference type="ARBA" id="ARBA00049187"/>
    </source>
</evidence>
<feature type="domain" description="Lipoyl-binding" evidence="14">
    <location>
        <begin position="123"/>
        <end position="197"/>
    </location>
</feature>
<comment type="cofactor">
    <cofactor evidence="1">
        <name>(R)-lipoate</name>
        <dbReference type="ChEBI" id="CHEBI:83088"/>
    </cofactor>
</comment>
<dbReference type="InterPro" id="IPR012999">
    <property type="entry name" value="Pyr_OxRdtase_I_AS"/>
</dbReference>
<feature type="compositionally biased region" description="Low complexity" evidence="13">
    <location>
        <begin position="86"/>
        <end position="100"/>
    </location>
</feature>
<evidence type="ECO:0000256" key="8">
    <source>
        <dbReference type="ARBA" id="ARBA00023027"/>
    </source>
</evidence>
<dbReference type="Proteomes" id="UP001234354">
    <property type="component" value="Unassembled WGS sequence"/>
</dbReference>
<evidence type="ECO:0000256" key="4">
    <source>
        <dbReference type="ARBA" id="ARBA00022630"/>
    </source>
</evidence>
<evidence type="ECO:0000256" key="12">
    <source>
        <dbReference type="RuleBase" id="RU003692"/>
    </source>
</evidence>
<dbReference type="GO" id="GO:0050660">
    <property type="term" value="F:flavin adenine dinucleotide binding"/>
    <property type="evidence" value="ECO:0007669"/>
    <property type="project" value="InterPro"/>
</dbReference>
<dbReference type="SUPFAM" id="SSF51905">
    <property type="entry name" value="FAD/NAD(P)-binding domain"/>
    <property type="match status" value="1"/>
</dbReference>
<dbReference type="PROSITE" id="PS00189">
    <property type="entry name" value="LIPOYL"/>
    <property type="match status" value="2"/>
</dbReference>
<dbReference type="CDD" id="cd06849">
    <property type="entry name" value="lipoyl_domain"/>
    <property type="match status" value="2"/>
</dbReference>
<dbReference type="InterPro" id="IPR016156">
    <property type="entry name" value="FAD/NAD-linked_Rdtase_dimer_sf"/>
</dbReference>
<dbReference type="InterPro" id="IPR000089">
    <property type="entry name" value="Biotin_lipoyl"/>
</dbReference>
<protein>
    <recommendedName>
        <fullName evidence="3 12">Dihydrolipoyl dehydrogenase</fullName>
        <ecNumber evidence="3 12">1.8.1.4</ecNumber>
    </recommendedName>
</protein>
<dbReference type="EC" id="1.8.1.4" evidence="3 12"/>
<keyword evidence="8 12" id="KW-0520">NAD</keyword>
<dbReference type="SUPFAM" id="SSF51230">
    <property type="entry name" value="Single hybrid motif"/>
    <property type="match status" value="2"/>
</dbReference>
<comment type="caution">
    <text evidence="15">The sequence shown here is derived from an EMBL/GenBank/DDBJ whole genome shotgun (WGS) entry which is preliminary data.</text>
</comment>
<dbReference type="Gene3D" id="3.50.50.60">
    <property type="entry name" value="FAD/NAD(P)-binding domain"/>
    <property type="match status" value="2"/>
</dbReference>
<dbReference type="InterPro" id="IPR004099">
    <property type="entry name" value="Pyr_nucl-diS_OxRdtase_dimer"/>
</dbReference>
<keyword evidence="7 12" id="KW-0560">Oxidoreductase</keyword>
<dbReference type="InterPro" id="IPR050151">
    <property type="entry name" value="Class-I_Pyr_Nuc-Dis_Oxidored"/>
</dbReference>
<evidence type="ECO:0000256" key="10">
    <source>
        <dbReference type="ARBA" id="ARBA00023284"/>
    </source>
</evidence>
<dbReference type="SUPFAM" id="SSF55424">
    <property type="entry name" value="FAD/NAD-linked reductases, dimerisation (C-terminal) domain"/>
    <property type="match status" value="1"/>
</dbReference>
<dbReference type="Pfam" id="PF07992">
    <property type="entry name" value="Pyr_redox_2"/>
    <property type="match status" value="1"/>
</dbReference>
<feature type="region of interest" description="Disordered" evidence="13">
    <location>
        <begin position="206"/>
        <end position="225"/>
    </location>
</feature>
<dbReference type="RefSeq" id="WP_306993809.1">
    <property type="nucleotide sequence ID" value="NZ_JAUTBB010000001.1"/>
</dbReference>
<accession>A0AAW8GHC0</accession>
<evidence type="ECO:0000313" key="15">
    <source>
        <dbReference type="EMBL" id="MDQ1120391.1"/>
    </source>
</evidence>
<dbReference type="PROSITE" id="PS00076">
    <property type="entry name" value="PYRIDINE_REDOX_1"/>
    <property type="match status" value="1"/>
</dbReference>
<evidence type="ECO:0000256" key="13">
    <source>
        <dbReference type="SAM" id="MobiDB-lite"/>
    </source>
</evidence>
<organism evidence="15 16">
    <name type="scientific">Pseudoxanthomonas winnipegensis</name>
    <dbReference type="NCBI Taxonomy" id="2480810"/>
    <lineage>
        <taxon>Bacteria</taxon>
        <taxon>Pseudomonadati</taxon>
        <taxon>Pseudomonadota</taxon>
        <taxon>Gammaproteobacteria</taxon>
        <taxon>Lysobacterales</taxon>
        <taxon>Lysobacteraceae</taxon>
        <taxon>Pseudoxanthomonas</taxon>
    </lineage>
</organism>
<dbReference type="FunFam" id="3.30.390.30:FF:000001">
    <property type="entry name" value="Dihydrolipoyl dehydrogenase"/>
    <property type="match status" value="1"/>
</dbReference>
<dbReference type="AlphaFoldDB" id="A0AAW8GHC0"/>
<dbReference type="Pfam" id="PF02852">
    <property type="entry name" value="Pyr_redox_dim"/>
    <property type="match status" value="1"/>
</dbReference>
<evidence type="ECO:0000256" key="3">
    <source>
        <dbReference type="ARBA" id="ARBA00012608"/>
    </source>
</evidence>
<dbReference type="GO" id="GO:0004148">
    <property type="term" value="F:dihydrolipoyl dehydrogenase (NADH) activity"/>
    <property type="evidence" value="ECO:0007669"/>
    <property type="project" value="UniProtKB-EC"/>
</dbReference>
<dbReference type="PRINTS" id="PR00411">
    <property type="entry name" value="PNDRDTASEI"/>
</dbReference>
<evidence type="ECO:0000256" key="7">
    <source>
        <dbReference type="ARBA" id="ARBA00023002"/>
    </source>
</evidence>
<dbReference type="Gene3D" id="3.30.390.30">
    <property type="match status" value="1"/>
</dbReference>
<evidence type="ECO:0000256" key="1">
    <source>
        <dbReference type="ARBA" id="ARBA00001938"/>
    </source>
</evidence>
<evidence type="ECO:0000313" key="16">
    <source>
        <dbReference type="Proteomes" id="UP001234354"/>
    </source>
</evidence>
<dbReference type="GO" id="GO:0006103">
    <property type="term" value="P:2-oxoglutarate metabolic process"/>
    <property type="evidence" value="ECO:0007669"/>
    <property type="project" value="TreeGrafter"/>
</dbReference>
<keyword evidence="9" id="KW-1015">Disulfide bond</keyword>